<reference evidence="1 2" key="1">
    <citation type="journal article" date="2012" name="J. Bacteriol.">
        <title>Complete genome sequence of Mycoplasma haemocanis strain Illinois.</title>
        <authorList>
            <person name="do Nascimento N.C."/>
            <person name="Guimaraes A.M."/>
            <person name="Santos A.P."/>
            <person name="Sanmiguel P.J."/>
            <person name="Messick J.B."/>
        </authorList>
    </citation>
    <scope>NUCLEOTIDE SEQUENCE [LARGE SCALE GENOMIC DNA]</scope>
    <source>
        <strain evidence="1 2">Illinois</strain>
    </source>
</reference>
<dbReference type="KEGG" id="mhe:MHC_03415"/>
<evidence type="ECO:0000313" key="2">
    <source>
        <dbReference type="Proteomes" id="UP000009135"/>
    </source>
</evidence>
<dbReference type="STRING" id="1111676.MHC_03415"/>
<dbReference type="HOGENOM" id="CLU_096783_0_0_14"/>
<accession>H6N7C1</accession>
<evidence type="ECO:0000313" key="1">
    <source>
        <dbReference type="EMBL" id="AEW45543.2"/>
    </source>
</evidence>
<gene>
    <name evidence="1" type="ordered locus">MHC_03415</name>
</gene>
<name>H6N7C1_MYCHN</name>
<keyword evidence="2" id="KW-1185">Reference proteome</keyword>
<protein>
    <submittedName>
        <fullName evidence="1">Uncharacterized protein</fullName>
    </submittedName>
</protein>
<dbReference type="AlphaFoldDB" id="H6N7C1"/>
<proteinExistence type="predicted"/>
<sequence length="226" mass="25114">MSALMSLYKALGLAGGTATAIGGGVLISKTSLFQNTPNHATTKRKETFRQKYKFALFNEGDNLWDTRFSTFSSGKQPTHPTLVEAKSKSSAQASDAKALHKRGCREIYDSEIEGVSYLEDFKAYCSKTVKDGITGTWIDQANTQGDKWNPKLTSLKDHDNSKNGMLDDKLLALKNKLTTASTSNPTWDDEKRKDLKEWCEMAKSSIFMGEEDSKSKHSKLYCTEGN</sequence>
<organism evidence="1 2">
    <name type="scientific">Mycoplasma haemocanis (strain Illinois)</name>
    <dbReference type="NCBI Taxonomy" id="1111676"/>
    <lineage>
        <taxon>Bacteria</taxon>
        <taxon>Bacillati</taxon>
        <taxon>Mycoplasmatota</taxon>
        <taxon>Mollicutes</taxon>
        <taxon>Mycoplasmataceae</taxon>
        <taxon>Mycoplasma</taxon>
    </lineage>
</organism>
<dbReference type="Proteomes" id="UP000009135">
    <property type="component" value="Chromosome"/>
</dbReference>
<dbReference type="EMBL" id="CP003199">
    <property type="protein sequence ID" value="AEW45543.2"/>
    <property type="molecule type" value="Genomic_DNA"/>
</dbReference>